<name>A0A137PFF3_CONC2</name>
<feature type="transmembrane region" description="Helical" evidence="5">
    <location>
        <begin position="223"/>
        <end position="242"/>
    </location>
</feature>
<feature type="transmembrane region" description="Helical" evidence="5">
    <location>
        <begin position="119"/>
        <end position="142"/>
    </location>
</feature>
<evidence type="ECO:0000256" key="3">
    <source>
        <dbReference type="ARBA" id="ARBA00022989"/>
    </source>
</evidence>
<dbReference type="GO" id="GO:0007189">
    <property type="term" value="P:adenylate cyclase-activating G protein-coupled receptor signaling pathway"/>
    <property type="evidence" value="ECO:0007669"/>
    <property type="project" value="TreeGrafter"/>
</dbReference>
<dbReference type="PANTHER" id="PTHR23112">
    <property type="entry name" value="G PROTEIN-COUPLED RECEPTOR 157-RELATED"/>
    <property type="match status" value="1"/>
</dbReference>
<dbReference type="OrthoDB" id="2282627at2759"/>
<dbReference type="SUPFAM" id="SSF81321">
    <property type="entry name" value="Family A G protein-coupled receptor-like"/>
    <property type="match status" value="1"/>
</dbReference>
<reference evidence="6 7" key="1">
    <citation type="journal article" date="2015" name="Genome Biol. Evol.">
        <title>Phylogenomic analyses indicate that early fungi evolved digesting cell walls of algal ancestors of land plants.</title>
        <authorList>
            <person name="Chang Y."/>
            <person name="Wang S."/>
            <person name="Sekimoto S."/>
            <person name="Aerts A.L."/>
            <person name="Choi C."/>
            <person name="Clum A."/>
            <person name="LaButti K.M."/>
            <person name="Lindquist E.A."/>
            <person name="Yee Ngan C."/>
            <person name="Ohm R.A."/>
            <person name="Salamov A.A."/>
            <person name="Grigoriev I.V."/>
            <person name="Spatafora J.W."/>
            <person name="Berbee M.L."/>
        </authorList>
    </citation>
    <scope>NUCLEOTIDE SEQUENCE [LARGE SCALE GENOMIC DNA]</scope>
    <source>
        <strain evidence="6 7">NRRL 28638</strain>
    </source>
</reference>
<proteinExistence type="predicted"/>
<dbReference type="Gene3D" id="1.20.1070.10">
    <property type="entry name" value="Rhodopsin 7-helix transmembrane proteins"/>
    <property type="match status" value="1"/>
</dbReference>
<evidence type="ECO:0000313" key="6">
    <source>
        <dbReference type="EMBL" id="KXN73736.1"/>
    </source>
</evidence>
<keyword evidence="3 5" id="KW-1133">Transmembrane helix</keyword>
<evidence type="ECO:0000256" key="5">
    <source>
        <dbReference type="SAM" id="Phobius"/>
    </source>
</evidence>
<protein>
    <recommendedName>
        <fullName evidence="8">G-protein coupled receptors family 1 profile domain-containing protein</fullName>
    </recommendedName>
</protein>
<dbReference type="PANTHER" id="PTHR23112:SF0">
    <property type="entry name" value="TRANSMEMBRANE PROTEIN 116"/>
    <property type="match status" value="1"/>
</dbReference>
<feature type="transmembrane region" description="Helical" evidence="5">
    <location>
        <begin position="47"/>
        <end position="66"/>
    </location>
</feature>
<evidence type="ECO:0000256" key="1">
    <source>
        <dbReference type="ARBA" id="ARBA00004141"/>
    </source>
</evidence>
<organism evidence="6 7">
    <name type="scientific">Conidiobolus coronatus (strain ATCC 28846 / CBS 209.66 / NRRL 28638)</name>
    <name type="common">Delacroixia coronata</name>
    <dbReference type="NCBI Taxonomy" id="796925"/>
    <lineage>
        <taxon>Eukaryota</taxon>
        <taxon>Fungi</taxon>
        <taxon>Fungi incertae sedis</taxon>
        <taxon>Zoopagomycota</taxon>
        <taxon>Entomophthoromycotina</taxon>
        <taxon>Entomophthoromycetes</taxon>
        <taxon>Entomophthorales</taxon>
        <taxon>Ancylistaceae</taxon>
        <taxon>Conidiobolus</taxon>
    </lineage>
</organism>
<accession>A0A137PFF3</accession>
<evidence type="ECO:0000256" key="4">
    <source>
        <dbReference type="ARBA" id="ARBA00023136"/>
    </source>
</evidence>
<evidence type="ECO:0000256" key="2">
    <source>
        <dbReference type="ARBA" id="ARBA00022692"/>
    </source>
</evidence>
<sequence length="315" mass="34704">MLNPLVPRQLSLVLHPIGMACSILVLVSIIGLAIINKKLVNRMTVRLIAAIAFTDLLAHVGEFYSVSNAKLPLGSTTCQVVIGFRLFSRAFYCFTNLAICFHLYRSLVLLKKSTWKFEVTTWIATAVVVVVFTCIYGGLGAMTGVNNKKGCNPGADDKTLNTVFYLIIGIVNIVTIAAGIFTTVACRRNLNKWINAFTATQNENNYNQESVIKYRKKMAERSFLYPLSTCITLPFEALFFILNAFNVYVLELTIPNILGTGLSGVLTAIAFAIDPATHQAFRAAYRQLAKGSSDDKLPEYQYTESNNDIALGTAK</sequence>
<dbReference type="GO" id="GO:0005886">
    <property type="term" value="C:plasma membrane"/>
    <property type="evidence" value="ECO:0007669"/>
    <property type="project" value="TreeGrafter"/>
</dbReference>
<feature type="transmembrane region" description="Helical" evidence="5">
    <location>
        <begin position="254"/>
        <end position="273"/>
    </location>
</feature>
<feature type="transmembrane region" description="Helical" evidence="5">
    <location>
        <begin position="162"/>
        <end position="186"/>
    </location>
</feature>
<dbReference type="Proteomes" id="UP000070444">
    <property type="component" value="Unassembled WGS sequence"/>
</dbReference>
<dbReference type="EMBL" id="KQ964432">
    <property type="protein sequence ID" value="KXN73736.1"/>
    <property type="molecule type" value="Genomic_DNA"/>
</dbReference>
<dbReference type="AlphaFoldDB" id="A0A137PFF3"/>
<feature type="transmembrane region" description="Helical" evidence="5">
    <location>
        <begin position="12"/>
        <end position="35"/>
    </location>
</feature>
<comment type="subcellular location">
    <subcellularLocation>
        <location evidence="1">Membrane</location>
        <topology evidence="1">Multi-pass membrane protein</topology>
    </subcellularLocation>
</comment>
<keyword evidence="4 5" id="KW-0472">Membrane</keyword>
<dbReference type="GO" id="GO:0004930">
    <property type="term" value="F:G protein-coupled receptor activity"/>
    <property type="evidence" value="ECO:0007669"/>
    <property type="project" value="TreeGrafter"/>
</dbReference>
<gene>
    <name evidence="6" type="ORF">CONCODRAFT_3296</name>
</gene>
<keyword evidence="2 5" id="KW-0812">Transmembrane</keyword>
<keyword evidence="7" id="KW-1185">Reference proteome</keyword>
<feature type="transmembrane region" description="Helical" evidence="5">
    <location>
        <begin position="86"/>
        <end position="107"/>
    </location>
</feature>
<evidence type="ECO:0008006" key="8">
    <source>
        <dbReference type="Google" id="ProtNLM"/>
    </source>
</evidence>
<evidence type="ECO:0000313" key="7">
    <source>
        <dbReference type="Proteomes" id="UP000070444"/>
    </source>
</evidence>